<comment type="similarity">
    <text evidence="1">Belongs to the ARG7 family.</text>
</comment>
<keyword evidence="4" id="KW-1185">Reference proteome</keyword>
<dbReference type="AlphaFoldDB" id="A0A834XBH9"/>
<dbReference type="GO" id="GO:0009733">
    <property type="term" value="P:response to auxin"/>
    <property type="evidence" value="ECO:0007669"/>
    <property type="project" value="InterPro"/>
</dbReference>
<reference evidence="3" key="1">
    <citation type="submission" date="2020-09" db="EMBL/GenBank/DDBJ databases">
        <title>Genome-Enabled Discovery of Anthraquinone Biosynthesis in Senna tora.</title>
        <authorList>
            <person name="Kang S.-H."/>
            <person name="Pandey R.P."/>
            <person name="Lee C.-M."/>
            <person name="Sim J.-S."/>
            <person name="Jeong J.-T."/>
            <person name="Choi B.-S."/>
            <person name="Jung M."/>
            <person name="Ginzburg D."/>
            <person name="Zhao K."/>
            <person name="Won S.Y."/>
            <person name="Oh T.-J."/>
            <person name="Yu Y."/>
            <person name="Kim N.-H."/>
            <person name="Lee O.R."/>
            <person name="Lee T.-H."/>
            <person name="Bashyal P."/>
            <person name="Kim T.-S."/>
            <person name="Lee W.-H."/>
            <person name="Kawkins C."/>
            <person name="Kim C.-K."/>
            <person name="Kim J.S."/>
            <person name="Ahn B.O."/>
            <person name="Rhee S.Y."/>
            <person name="Sohng J.K."/>
        </authorList>
    </citation>
    <scope>NUCLEOTIDE SEQUENCE</scope>
    <source>
        <tissue evidence="3">Leaf</tissue>
    </source>
</reference>
<dbReference type="EMBL" id="JAAIUW010000002">
    <property type="protein sequence ID" value="KAF7841114.1"/>
    <property type="molecule type" value="Genomic_DNA"/>
</dbReference>
<dbReference type="OrthoDB" id="1422241at2759"/>
<organism evidence="3 4">
    <name type="scientific">Senna tora</name>
    <dbReference type="NCBI Taxonomy" id="362788"/>
    <lineage>
        <taxon>Eukaryota</taxon>
        <taxon>Viridiplantae</taxon>
        <taxon>Streptophyta</taxon>
        <taxon>Embryophyta</taxon>
        <taxon>Tracheophyta</taxon>
        <taxon>Spermatophyta</taxon>
        <taxon>Magnoliopsida</taxon>
        <taxon>eudicotyledons</taxon>
        <taxon>Gunneridae</taxon>
        <taxon>Pentapetalae</taxon>
        <taxon>rosids</taxon>
        <taxon>fabids</taxon>
        <taxon>Fabales</taxon>
        <taxon>Fabaceae</taxon>
        <taxon>Caesalpinioideae</taxon>
        <taxon>Cassia clade</taxon>
        <taxon>Senna</taxon>
    </lineage>
</organism>
<gene>
    <name evidence="3" type="ORF">G2W53_003412</name>
</gene>
<comment type="caution">
    <text evidence="3">The sequence shown here is derived from an EMBL/GenBank/DDBJ whole genome shotgun (WGS) entry which is preliminary data.</text>
</comment>
<protein>
    <submittedName>
        <fullName evidence="3">Auxin-induced protein 6B</fullName>
    </submittedName>
</protein>
<evidence type="ECO:0000256" key="2">
    <source>
        <dbReference type="SAM" id="MobiDB-lite"/>
    </source>
</evidence>
<evidence type="ECO:0000313" key="3">
    <source>
        <dbReference type="EMBL" id="KAF7841114.1"/>
    </source>
</evidence>
<dbReference type="InterPro" id="IPR003676">
    <property type="entry name" value="SAUR_fam"/>
</dbReference>
<evidence type="ECO:0000256" key="1">
    <source>
        <dbReference type="ARBA" id="ARBA00006974"/>
    </source>
</evidence>
<dbReference type="Proteomes" id="UP000634136">
    <property type="component" value="Unassembled WGS sequence"/>
</dbReference>
<feature type="compositionally biased region" description="Basic and acidic residues" evidence="2">
    <location>
        <begin position="1"/>
        <end position="11"/>
    </location>
</feature>
<proteinExistence type="inferred from homology"/>
<feature type="region of interest" description="Disordered" evidence="2">
    <location>
        <begin position="1"/>
        <end position="21"/>
    </location>
</feature>
<sequence length="401" mass="45418">MRKETKLEKQASKASSSTEQSEDLLKVSVLLAEVEPEKKDIVEERTLTELASPPVNQAPWWIASPILQEPLELKLGLIYLLPKFRGLTNEDPYKNLKEFHHVCSTMKPQGVSEELIKLRAFPFSLDDAAKDWQEYPGRGNEVTSYSLESKINQLADLVQCMVMGQVPLAKVCEICVMRDHPTNMCPTLQEDTQPQINAIGGFQVQQQRGYDLFSNTYNLGKRDDPNFCYGVMPPDFQNFQRRLVAPPPQQASLSKPSSSLEDIVKSLAISTQQFQNEARLSIQNLENQKTHKRHKPFLSARRKNHTLLCCLSRGTKEMGFRLPSIKKASKSMEVPKGYVAVYVGEKMKRFVIPISFLSQPSFQDLLSQAEEEFGFEHPMGGLTIPCREDVFLDITSHLNGL</sequence>
<dbReference type="Pfam" id="PF02519">
    <property type="entry name" value="Auxin_inducible"/>
    <property type="match status" value="1"/>
</dbReference>
<evidence type="ECO:0000313" key="4">
    <source>
        <dbReference type="Proteomes" id="UP000634136"/>
    </source>
</evidence>
<name>A0A834XBH9_9FABA</name>
<dbReference type="PANTHER" id="PTHR31929">
    <property type="entry name" value="SAUR-LIKE AUXIN-RESPONSIVE PROTEIN FAMILY-RELATED"/>
    <property type="match status" value="1"/>
</dbReference>
<accession>A0A834XBH9</accession>